<keyword evidence="11" id="KW-1185">Reference proteome</keyword>
<feature type="transmembrane region" description="Helical" evidence="8">
    <location>
        <begin position="235"/>
        <end position="260"/>
    </location>
</feature>
<dbReference type="PANTHER" id="PTHR43386">
    <property type="entry name" value="OLIGOPEPTIDE TRANSPORT SYSTEM PERMEASE PROTEIN APPC"/>
    <property type="match status" value="1"/>
</dbReference>
<dbReference type="InterPro" id="IPR035906">
    <property type="entry name" value="MetI-like_sf"/>
</dbReference>
<dbReference type="Pfam" id="PF00528">
    <property type="entry name" value="BPD_transp_1"/>
    <property type="match status" value="1"/>
</dbReference>
<dbReference type="CDD" id="cd06261">
    <property type="entry name" value="TM_PBP2"/>
    <property type="match status" value="1"/>
</dbReference>
<feature type="transmembrane region" description="Helical" evidence="8">
    <location>
        <begin position="120"/>
        <end position="141"/>
    </location>
</feature>
<proteinExistence type="inferred from homology"/>
<dbReference type="InterPro" id="IPR053385">
    <property type="entry name" value="ABC_transport_permease"/>
</dbReference>
<dbReference type="STRING" id="797302.Halru_2335"/>
<keyword evidence="5 8" id="KW-1133">Transmembrane helix</keyword>
<sequence length="323" mass="34454">MTDETSVGDRVKSIGDRLRSAGVQARSKLGETRSRLVAAYHSRPVRQFRSNTLNVIGLVIVLTLILTAIFAPMLAPHDPEEQNLRDRLEGPSAEHPLGTDQLGQDVLSRLIFGARVSLKIGVAVVGISLAIGTAVGVTAGYAGGYVDEGLMRLVDVLLAFPGLLLALVIAGILGPSLTNIMIALAIVGWTSYARVVRGSVLSVKEEEYVKASQLMGTGRLRIVGRHVLPNVMGPVVVLATLDMATVILSTAGLSFLGLGAQPPTPEWGTMISEGRDYLRSAWWVVNFPGLAIMFAVLGFNLLGDGLRDVLDPREEESVQNKGL</sequence>
<keyword evidence="2 8" id="KW-0813">Transport</keyword>
<dbReference type="OrthoDB" id="312811at2157"/>
<dbReference type="Pfam" id="PF12911">
    <property type="entry name" value="OppC_N"/>
    <property type="match status" value="1"/>
</dbReference>
<evidence type="ECO:0000313" key="11">
    <source>
        <dbReference type="Proteomes" id="UP000010846"/>
    </source>
</evidence>
<feature type="domain" description="ABC transmembrane type-1" evidence="9">
    <location>
        <begin position="114"/>
        <end position="303"/>
    </location>
</feature>
<protein>
    <submittedName>
        <fullName evidence="10">ABC-type dipeptide/oligopeptide/nickel transport system, permease component</fullName>
    </submittedName>
</protein>
<evidence type="ECO:0000259" key="9">
    <source>
        <dbReference type="PROSITE" id="PS50928"/>
    </source>
</evidence>
<evidence type="ECO:0000313" key="10">
    <source>
        <dbReference type="EMBL" id="AGB16920.1"/>
    </source>
</evidence>
<dbReference type="GO" id="GO:0005886">
    <property type="term" value="C:plasma membrane"/>
    <property type="evidence" value="ECO:0007669"/>
    <property type="project" value="UniProtKB-SubCell"/>
</dbReference>
<feature type="transmembrane region" description="Helical" evidence="8">
    <location>
        <begin position="53"/>
        <end position="75"/>
    </location>
</feature>
<comment type="similarity">
    <text evidence="7">Belongs to the binding-protein-dependent transport system permease family. OppBC subfamily.</text>
</comment>
<dbReference type="EMBL" id="CP003050">
    <property type="protein sequence ID" value="AGB16920.1"/>
    <property type="molecule type" value="Genomic_DNA"/>
</dbReference>
<dbReference type="InterPro" id="IPR050366">
    <property type="entry name" value="BP-dependent_transpt_permease"/>
</dbReference>
<feature type="transmembrane region" description="Helical" evidence="8">
    <location>
        <begin position="153"/>
        <end position="173"/>
    </location>
</feature>
<evidence type="ECO:0000256" key="6">
    <source>
        <dbReference type="ARBA" id="ARBA00023136"/>
    </source>
</evidence>
<dbReference type="InterPro" id="IPR000515">
    <property type="entry name" value="MetI-like"/>
</dbReference>
<accession>L0IBI2</accession>
<dbReference type="Proteomes" id="UP000010846">
    <property type="component" value="Chromosome"/>
</dbReference>
<comment type="subcellular location">
    <subcellularLocation>
        <location evidence="1 8">Cell membrane</location>
        <topology evidence="1 8">Multi-pass membrane protein</topology>
    </subcellularLocation>
</comment>
<dbReference type="GeneID" id="14376843"/>
<name>L0IBI2_HALRX</name>
<feature type="transmembrane region" description="Helical" evidence="8">
    <location>
        <begin position="280"/>
        <end position="303"/>
    </location>
</feature>
<dbReference type="InterPro" id="IPR025966">
    <property type="entry name" value="OppC_N"/>
</dbReference>
<reference evidence="10" key="1">
    <citation type="submission" date="2011-09" db="EMBL/GenBank/DDBJ databases">
        <title>Complete sequence of Halovivax ruber XH-70.</title>
        <authorList>
            <consortium name="US DOE Joint Genome Institute"/>
            <person name="Lucas S."/>
            <person name="Han J."/>
            <person name="Lapidus A."/>
            <person name="Cheng J.-F."/>
            <person name="Goodwin L."/>
            <person name="Pitluck S."/>
            <person name="Peters L."/>
            <person name="Mikhailova N."/>
            <person name="Davenport K."/>
            <person name="Detter J.C."/>
            <person name="Han C."/>
            <person name="Tapia R."/>
            <person name="Land M."/>
            <person name="Hauser L."/>
            <person name="Kyrpides N."/>
            <person name="Ivanova N."/>
            <person name="Pagani I."/>
            <person name="Sproer C."/>
            <person name="Anderson I."/>
            <person name="Woyke T."/>
        </authorList>
    </citation>
    <scope>NUCLEOTIDE SEQUENCE</scope>
    <source>
        <strain evidence="10">XH-70</strain>
    </source>
</reference>
<keyword evidence="3" id="KW-1003">Cell membrane</keyword>
<dbReference type="GO" id="GO:0055085">
    <property type="term" value="P:transmembrane transport"/>
    <property type="evidence" value="ECO:0007669"/>
    <property type="project" value="InterPro"/>
</dbReference>
<keyword evidence="4 8" id="KW-0812">Transmembrane</keyword>
<gene>
    <name evidence="10" type="ordered locus">Halru_2335</name>
</gene>
<evidence type="ECO:0000256" key="1">
    <source>
        <dbReference type="ARBA" id="ARBA00004651"/>
    </source>
</evidence>
<organism evidence="10 11">
    <name type="scientific">Halovivax ruber (strain DSM 18193 / JCM 13892 / XH-70)</name>
    <dbReference type="NCBI Taxonomy" id="797302"/>
    <lineage>
        <taxon>Archaea</taxon>
        <taxon>Methanobacteriati</taxon>
        <taxon>Methanobacteriota</taxon>
        <taxon>Stenosarchaea group</taxon>
        <taxon>Halobacteria</taxon>
        <taxon>Halobacteriales</taxon>
        <taxon>Natrialbaceae</taxon>
        <taxon>Halovivax</taxon>
    </lineage>
</organism>
<dbReference type="RefSeq" id="WP_015301525.1">
    <property type="nucleotide sequence ID" value="NC_019964.1"/>
</dbReference>
<dbReference type="NCBIfam" id="NF045474">
    <property type="entry name" value="Opp2C"/>
    <property type="match status" value="1"/>
</dbReference>
<dbReference type="Gene3D" id="1.10.3720.10">
    <property type="entry name" value="MetI-like"/>
    <property type="match status" value="1"/>
</dbReference>
<evidence type="ECO:0000256" key="3">
    <source>
        <dbReference type="ARBA" id="ARBA00022475"/>
    </source>
</evidence>
<dbReference type="HOGENOM" id="CLU_028518_1_1_2"/>
<dbReference type="eggNOG" id="arCOG00748">
    <property type="taxonomic scope" value="Archaea"/>
</dbReference>
<dbReference type="AlphaFoldDB" id="L0IBI2"/>
<keyword evidence="6 8" id="KW-0472">Membrane</keyword>
<evidence type="ECO:0000256" key="4">
    <source>
        <dbReference type="ARBA" id="ARBA00022692"/>
    </source>
</evidence>
<dbReference type="PROSITE" id="PS50928">
    <property type="entry name" value="ABC_TM1"/>
    <property type="match status" value="1"/>
</dbReference>
<evidence type="ECO:0000256" key="8">
    <source>
        <dbReference type="RuleBase" id="RU363032"/>
    </source>
</evidence>
<evidence type="ECO:0000256" key="5">
    <source>
        <dbReference type="ARBA" id="ARBA00022989"/>
    </source>
</evidence>
<dbReference type="PANTHER" id="PTHR43386:SF1">
    <property type="entry name" value="D,D-DIPEPTIDE TRANSPORT SYSTEM PERMEASE PROTEIN DDPC-RELATED"/>
    <property type="match status" value="1"/>
</dbReference>
<dbReference type="KEGG" id="hru:Halru_2335"/>
<dbReference type="SUPFAM" id="SSF161098">
    <property type="entry name" value="MetI-like"/>
    <property type="match status" value="1"/>
</dbReference>
<evidence type="ECO:0000256" key="2">
    <source>
        <dbReference type="ARBA" id="ARBA00022448"/>
    </source>
</evidence>
<evidence type="ECO:0000256" key="7">
    <source>
        <dbReference type="ARBA" id="ARBA00024202"/>
    </source>
</evidence>